<dbReference type="InterPro" id="IPR050600">
    <property type="entry name" value="SETD3_SETD6_MTase"/>
</dbReference>
<dbReference type="InterPro" id="IPR036464">
    <property type="entry name" value="Rubisco_LSMT_subst-bd_sf"/>
</dbReference>
<organism evidence="6">
    <name type="scientific">Selaginella moellendorffii</name>
    <name type="common">Spikemoss</name>
    <dbReference type="NCBI Taxonomy" id="88036"/>
    <lineage>
        <taxon>Eukaryota</taxon>
        <taxon>Viridiplantae</taxon>
        <taxon>Streptophyta</taxon>
        <taxon>Embryophyta</taxon>
        <taxon>Tracheophyta</taxon>
        <taxon>Lycopodiopsida</taxon>
        <taxon>Selaginellales</taxon>
        <taxon>Selaginellaceae</taxon>
        <taxon>Selaginella</taxon>
    </lineage>
</organism>
<dbReference type="Gene3D" id="3.90.1410.10">
    <property type="entry name" value="set domain protein methyltransferase, domain 1"/>
    <property type="match status" value="1"/>
</dbReference>
<dbReference type="InParanoid" id="D8R0C9"/>
<sequence length="464" mass="51453">MPVHGARRWSSAASAFAASVDLRGWVKNQGGFVWSGLHVVHSGSSHGMGLVATQDLPQGSTIITLPRRVPMPMPDPENAAVLAPSEGVICEIANRVPEELWAMRLGLKLLYERAQKGSYWWPYISMLPHSFTLPIFFSGVDIESIDYAPVTHQVKKRCRFLLQFSAELAKLESLPEEVHPFAGQSVDSGALGWAMAAVSSRAFRIHGVTNKLCSAMMLPLIDMCNHSFQPNAHIEEDLSRDAQDVSFLKVVTKRNLEKGSAITLNYGPLSNDLLLLDYGFVIPDNPHDRIELRYDGSLMENARMIAGLSRTGSPPFSSPASWQVDRLKQLGLADSGESQKVTLGGPEEVDGRLLAALRILHAESQEPLERRELVSLQAWGVESMVSSDNEERVLRTLCGLAAIVFNQFKTTIEEDEAKLSDKSLAETSRIAVQFRLTKKRLVVRVLESLKKRLMDLRAVRAEFQ</sequence>
<accession>D8R0C9</accession>
<dbReference type="PANTHER" id="PTHR13271:SF116">
    <property type="entry name" value="F21J9.27"/>
    <property type="match status" value="1"/>
</dbReference>
<gene>
    <name evidence="5" type="ORF">SELMODRAFT_81798</name>
</gene>
<dbReference type="FunCoup" id="D8R0C9">
    <property type="interactions" value="569"/>
</dbReference>
<dbReference type="InterPro" id="IPR001214">
    <property type="entry name" value="SET_dom"/>
</dbReference>
<dbReference type="eggNOG" id="KOG1337">
    <property type="taxonomic scope" value="Eukaryota"/>
</dbReference>
<feature type="domain" description="SET" evidence="4">
    <location>
        <begin position="35"/>
        <end position="267"/>
    </location>
</feature>
<dbReference type="PANTHER" id="PTHR13271">
    <property type="entry name" value="UNCHARACTERIZED PUTATIVE METHYLTRANSFERASE"/>
    <property type="match status" value="1"/>
</dbReference>
<dbReference type="InterPro" id="IPR015353">
    <property type="entry name" value="Rubisco_LSMT_subst-bd"/>
</dbReference>
<name>D8R0C9_SELML</name>
<evidence type="ECO:0000313" key="5">
    <source>
        <dbReference type="EMBL" id="EFJ34953.1"/>
    </source>
</evidence>
<dbReference type="GO" id="GO:0016279">
    <property type="term" value="F:protein-lysine N-methyltransferase activity"/>
    <property type="evidence" value="ECO:0000318"/>
    <property type="project" value="GO_Central"/>
</dbReference>
<dbReference type="SUPFAM" id="SSF82199">
    <property type="entry name" value="SET domain"/>
    <property type="match status" value="1"/>
</dbReference>
<dbReference type="CDD" id="cd10527">
    <property type="entry name" value="SET_LSMT"/>
    <property type="match status" value="1"/>
</dbReference>
<dbReference type="OrthoDB" id="341421at2759"/>
<dbReference type="Gene3D" id="3.90.1420.10">
    <property type="entry name" value="Rubisco LSMT, substrate-binding domain"/>
    <property type="match status" value="1"/>
</dbReference>
<dbReference type="OMA" id="PHPPDLI"/>
<evidence type="ECO:0000313" key="6">
    <source>
        <dbReference type="Proteomes" id="UP000001514"/>
    </source>
</evidence>
<dbReference type="KEGG" id="smo:SELMODRAFT_81798"/>
<keyword evidence="3" id="KW-0949">S-adenosyl-L-methionine</keyword>
<dbReference type="SUPFAM" id="SSF81822">
    <property type="entry name" value="RuBisCo LSMT C-terminal, substrate-binding domain"/>
    <property type="match status" value="1"/>
</dbReference>
<dbReference type="HOGENOM" id="CLU_031250_0_0_1"/>
<reference evidence="5 6" key="1">
    <citation type="journal article" date="2011" name="Science">
        <title>The Selaginella genome identifies genetic changes associated with the evolution of vascular plants.</title>
        <authorList>
            <person name="Banks J.A."/>
            <person name="Nishiyama T."/>
            <person name="Hasebe M."/>
            <person name="Bowman J.L."/>
            <person name="Gribskov M."/>
            <person name="dePamphilis C."/>
            <person name="Albert V.A."/>
            <person name="Aono N."/>
            <person name="Aoyama T."/>
            <person name="Ambrose B.A."/>
            <person name="Ashton N.W."/>
            <person name="Axtell M.J."/>
            <person name="Barker E."/>
            <person name="Barker M.S."/>
            <person name="Bennetzen J.L."/>
            <person name="Bonawitz N.D."/>
            <person name="Chapple C."/>
            <person name="Cheng C."/>
            <person name="Correa L.G."/>
            <person name="Dacre M."/>
            <person name="DeBarry J."/>
            <person name="Dreyer I."/>
            <person name="Elias M."/>
            <person name="Engstrom E.M."/>
            <person name="Estelle M."/>
            <person name="Feng L."/>
            <person name="Finet C."/>
            <person name="Floyd S.K."/>
            <person name="Frommer W.B."/>
            <person name="Fujita T."/>
            <person name="Gramzow L."/>
            <person name="Gutensohn M."/>
            <person name="Harholt J."/>
            <person name="Hattori M."/>
            <person name="Heyl A."/>
            <person name="Hirai T."/>
            <person name="Hiwatashi Y."/>
            <person name="Ishikawa M."/>
            <person name="Iwata M."/>
            <person name="Karol K.G."/>
            <person name="Koehler B."/>
            <person name="Kolukisaoglu U."/>
            <person name="Kubo M."/>
            <person name="Kurata T."/>
            <person name="Lalonde S."/>
            <person name="Li K."/>
            <person name="Li Y."/>
            <person name="Litt A."/>
            <person name="Lyons E."/>
            <person name="Manning G."/>
            <person name="Maruyama T."/>
            <person name="Michael T.P."/>
            <person name="Mikami K."/>
            <person name="Miyazaki S."/>
            <person name="Morinaga S."/>
            <person name="Murata T."/>
            <person name="Mueller-Roeber B."/>
            <person name="Nelson D.R."/>
            <person name="Obara M."/>
            <person name="Oguri Y."/>
            <person name="Olmstead R.G."/>
            <person name="Onodera N."/>
            <person name="Petersen B.L."/>
            <person name="Pils B."/>
            <person name="Prigge M."/>
            <person name="Rensing S.A."/>
            <person name="Riano-Pachon D.M."/>
            <person name="Roberts A.W."/>
            <person name="Sato Y."/>
            <person name="Scheller H.V."/>
            <person name="Schulz B."/>
            <person name="Schulz C."/>
            <person name="Shakirov E.V."/>
            <person name="Shibagaki N."/>
            <person name="Shinohara N."/>
            <person name="Shippen D.E."/>
            <person name="Soerensen I."/>
            <person name="Sotooka R."/>
            <person name="Sugimoto N."/>
            <person name="Sugita M."/>
            <person name="Sumikawa N."/>
            <person name="Tanurdzic M."/>
            <person name="Theissen G."/>
            <person name="Ulvskov P."/>
            <person name="Wakazuki S."/>
            <person name="Weng J.K."/>
            <person name="Willats W.W."/>
            <person name="Wipf D."/>
            <person name="Wolf P.G."/>
            <person name="Yang L."/>
            <person name="Zimmer A.D."/>
            <person name="Zhu Q."/>
            <person name="Mitros T."/>
            <person name="Hellsten U."/>
            <person name="Loque D."/>
            <person name="Otillar R."/>
            <person name="Salamov A."/>
            <person name="Schmutz J."/>
            <person name="Shapiro H."/>
            <person name="Lindquist E."/>
            <person name="Lucas S."/>
            <person name="Rokhsar D."/>
            <person name="Grigoriev I.V."/>
        </authorList>
    </citation>
    <scope>NUCLEOTIDE SEQUENCE [LARGE SCALE GENOMIC DNA]</scope>
</reference>
<dbReference type="FunFam" id="3.90.1410.10:FF:000009">
    <property type="entry name" value="Histone-lysine N-methyltransferase setd3"/>
    <property type="match status" value="1"/>
</dbReference>
<dbReference type="Proteomes" id="UP000001514">
    <property type="component" value="Unassembled WGS sequence"/>
</dbReference>
<protein>
    <recommendedName>
        <fullName evidence="4">SET domain-containing protein</fullName>
    </recommendedName>
</protein>
<dbReference type="AlphaFoldDB" id="D8R0C9"/>
<dbReference type="InterPro" id="IPR046341">
    <property type="entry name" value="SET_dom_sf"/>
</dbReference>
<evidence type="ECO:0000256" key="3">
    <source>
        <dbReference type="ARBA" id="ARBA00022691"/>
    </source>
</evidence>
<dbReference type="EMBL" id="GL377569">
    <property type="protein sequence ID" value="EFJ34953.1"/>
    <property type="molecule type" value="Genomic_DNA"/>
</dbReference>
<dbReference type="GO" id="GO:0032259">
    <property type="term" value="P:methylation"/>
    <property type="evidence" value="ECO:0007669"/>
    <property type="project" value="UniProtKB-KW"/>
</dbReference>
<dbReference type="PROSITE" id="PS50280">
    <property type="entry name" value="SET"/>
    <property type="match status" value="1"/>
</dbReference>
<dbReference type="Gramene" id="EFJ34953">
    <property type="protein sequence ID" value="EFJ34953"/>
    <property type="gene ID" value="SELMODRAFT_81798"/>
</dbReference>
<evidence type="ECO:0000256" key="1">
    <source>
        <dbReference type="ARBA" id="ARBA00022603"/>
    </source>
</evidence>
<dbReference type="Pfam" id="PF00856">
    <property type="entry name" value="SET"/>
    <property type="match status" value="1"/>
</dbReference>
<keyword evidence="2" id="KW-0808">Transferase</keyword>
<keyword evidence="6" id="KW-1185">Reference proteome</keyword>
<evidence type="ECO:0000256" key="2">
    <source>
        <dbReference type="ARBA" id="ARBA00022679"/>
    </source>
</evidence>
<keyword evidence="1" id="KW-0489">Methyltransferase</keyword>
<proteinExistence type="predicted"/>
<dbReference type="Pfam" id="PF09273">
    <property type="entry name" value="Rubis-subs-bind"/>
    <property type="match status" value="1"/>
</dbReference>
<evidence type="ECO:0000259" key="4">
    <source>
        <dbReference type="PROSITE" id="PS50280"/>
    </source>
</evidence>